<accession>A0ABR7NPC7</accession>
<dbReference type="RefSeq" id="WP_262426770.1">
    <property type="nucleotide sequence ID" value="NZ_JACRTJ010000005.1"/>
</dbReference>
<protein>
    <submittedName>
        <fullName evidence="2">GNAT family N-acetyltransferase</fullName>
    </submittedName>
</protein>
<dbReference type="PANTHER" id="PTHR43792">
    <property type="entry name" value="GNAT FAMILY, PUTATIVE (AFU_ORTHOLOGUE AFUA_3G00765)-RELATED-RELATED"/>
    <property type="match status" value="1"/>
</dbReference>
<evidence type="ECO:0000313" key="3">
    <source>
        <dbReference type="Proteomes" id="UP000647491"/>
    </source>
</evidence>
<evidence type="ECO:0000313" key="2">
    <source>
        <dbReference type="EMBL" id="MBC8597970.1"/>
    </source>
</evidence>
<feature type="domain" description="N-acetyltransferase" evidence="1">
    <location>
        <begin position="83"/>
        <end position="234"/>
    </location>
</feature>
<dbReference type="InterPro" id="IPR000182">
    <property type="entry name" value="GNAT_dom"/>
</dbReference>
<dbReference type="SUPFAM" id="SSF55729">
    <property type="entry name" value="Acyl-CoA N-acyltransferases (Nat)"/>
    <property type="match status" value="1"/>
</dbReference>
<sequence>MREIRYAAVNGKEIPVLISDENEALLAARAAGGAIVGLWSGEGRGTAAPYAVEALSDVTEEFLERAARRHLGLPWRICETRRLLVREMTGDDFDEVWANQVGRGFGSVEELEAYTKHQYTFYEFGFWALVEKETGDLIGVAGLKVPEEDGKEEQELVKLELFNGRENAGDGEVVLELGYHIFPAYRRRGYGLESCAGILEYGRRELEADRFLVRIRKENVPSLVLAEKLGFREK</sequence>
<dbReference type="InterPro" id="IPR051531">
    <property type="entry name" value="N-acetyltransferase"/>
</dbReference>
<dbReference type="EMBL" id="JACRTJ010000005">
    <property type="protein sequence ID" value="MBC8597970.1"/>
    <property type="molecule type" value="Genomic_DNA"/>
</dbReference>
<evidence type="ECO:0000259" key="1">
    <source>
        <dbReference type="PROSITE" id="PS51186"/>
    </source>
</evidence>
<proteinExistence type="predicted"/>
<comment type="caution">
    <text evidence="2">The sequence shown here is derived from an EMBL/GenBank/DDBJ whole genome shotgun (WGS) entry which is preliminary data.</text>
</comment>
<organism evidence="2 3">
    <name type="scientific">Enterocloster hominis</name>
    <name type="common">ex Liu et al. 2021</name>
    <dbReference type="NCBI Taxonomy" id="2763663"/>
    <lineage>
        <taxon>Bacteria</taxon>
        <taxon>Bacillati</taxon>
        <taxon>Bacillota</taxon>
        <taxon>Clostridia</taxon>
        <taxon>Lachnospirales</taxon>
        <taxon>Lachnospiraceae</taxon>
        <taxon>Enterocloster</taxon>
    </lineage>
</organism>
<reference evidence="2 3" key="1">
    <citation type="submission" date="2020-08" db="EMBL/GenBank/DDBJ databases">
        <title>Genome public.</title>
        <authorList>
            <person name="Liu C."/>
            <person name="Sun Q."/>
        </authorList>
    </citation>
    <scope>NUCLEOTIDE SEQUENCE [LARGE SCALE GENOMIC DNA]</scope>
    <source>
        <strain evidence="2 3">BX10</strain>
    </source>
</reference>
<dbReference type="Gene3D" id="3.40.630.30">
    <property type="match status" value="1"/>
</dbReference>
<name>A0ABR7NPC7_9FIRM</name>
<dbReference type="Proteomes" id="UP000647491">
    <property type="component" value="Unassembled WGS sequence"/>
</dbReference>
<dbReference type="PROSITE" id="PS51186">
    <property type="entry name" value="GNAT"/>
    <property type="match status" value="1"/>
</dbReference>
<dbReference type="InterPro" id="IPR016181">
    <property type="entry name" value="Acyl_CoA_acyltransferase"/>
</dbReference>
<gene>
    <name evidence="2" type="ORF">H8708_01800</name>
</gene>
<keyword evidence="3" id="KW-1185">Reference proteome</keyword>
<dbReference type="PANTHER" id="PTHR43792:SF1">
    <property type="entry name" value="N-ACETYLTRANSFERASE DOMAIN-CONTAINING PROTEIN"/>
    <property type="match status" value="1"/>
</dbReference>
<dbReference type="Pfam" id="PF13302">
    <property type="entry name" value="Acetyltransf_3"/>
    <property type="match status" value="1"/>
</dbReference>